<dbReference type="EMBL" id="CAFBMK010000016">
    <property type="protein sequence ID" value="CAB4899305.1"/>
    <property type="molecule type" value="Genomic_DNA"/>
</dbReference>
<reference evidence="1" key="1">
    <citation type="submission" date="2020-05" db="EMBL/GenBank/DDBJ databases">
        <authorList>
            <person name="Chiriac C."/>
            <person name="Salcher M."/>
            <person name="Ghai R."/>
            <person name="Kavagutti S V."/>
        </authorList>
    </citation>
    <scope>NUCLEOTIDE SEQUENCE</scope>
</reference>
<accession>A0A6J7G1W6</accession>
<sequence>MRARDRDLPPGAGAAFGLAHGLVGTGDALDVAPATLDEAVAAATDRHGDKAGRMLRRFAEVPAGAFVWTRTAGDPQDAPFRLGRITGPWRYDDAPAAREVGIHHVRPADWLDRPFAEDELPAGVAATFGRGGRNFQRTHDADAEEATAALWAAHA</sequence>
<evidence type="ECO:0000313" key="1">
    <source>
        <dbReference type="EMBL" id="CAB4899305.1"/>
    </source>
</evidence>
<proteinExistence type="predicted"/>
<organism evidence="1">
    <name type="scientific">freshwater metagenome</name>
    <dbReference type="NCBI Taxonomy" id="449393"/>
    <lineage>
        <taxon>unclassified sequences</taxon>
        <taxon>metagenomes</taxon>
        <taxon>ecological metagenomes</taxon>
    </lineage>
</organism>
<gene>
    <name evidence="1" type="ORF">UFOPK3564_00475</name>
</gene>
<dbReference type="AlphaFoldDB" id="A0A6J7G1W6"/>
<protein>
    <submittedName>
        <fullName evidence="1">Unannotated protein</fullName>
    </submittedName>
</protein>
<name>A0A6J7G1W6_9ZZZZ</name>